<gene>
    <name evidence="1" type="ORF">PXEA_LOCUS23435</name>
</gene>
<evidence type="ECO:0000313" key="2">
    <source>
        <dbReference type="Proteomes" id="UP000784294"/>
    </source>
</evidence>
<organism evidence="1 2">
    <name type="scientific">Protopolystoma xenopodis</name>
    <dbReference type="NCBI Taxonomy" id="117903"/>
    <lineage>
        <taxon>Eukaryota</taxon>
        <taxon>Metazoa</taxon>
        <taxon>Spiralia</taxon>
        <taxon>Lophotrochozoa</taxon>
        <taxon>Platyhelminthes</taxon>
        <taxon>Monogenea</taxon>
        <taxon>Polyopisthocotylea</taxon>
        <taxon>Polystomatidea</taxon>
        <taxon>Polystomatidae</taxon>
        <taxon>Protopolystoma</taxon>
    </lineage>
</organism>
<proteinExistence type="predicted"/>
<sequence length="130" mass="15225">MAKVINESSNAKNLLQENKVNYAVGDESEIVAKSDEEVEREFSQYLEEIDISEREMWQQHVKKSSERYTKHLKDVNIERSTHLKLNMTLKIGGNLEQRIRFSTLSLCTYWKQLQAKRCNLVVAKICNYAK</sequence>
<feature type="non-terminal residue" evidence="1">
    <location>
        <position position="130"/>
    </location>
</feature>
<comment type="caution">
    <text evidence="1">The sequence shown here is derived from an EMBL/GenBank/DDBJ whole genome shotgun (WGS) entry which is preliminary data.</text>
</comment>
<reference evidence="1" key="1">
    <citation type="submission" date="2018-11" db="EMBL/GenBank/DDBJ databases">
        <authorList>
            <consortium name="Pathogen Informatics"/>
        </authorList>
    </citation>
    <scope>NUCLEOTIDE SEQUENCE</scope>
</reference>
<evidence type="ECO:0000313" key="1">
    <source>
        <dbReference type="EMBL" id="VEL29995.1"/>
    </source>
</evidence>
<keyword evidence="2" id="KW-1185">Reference proteome</keyword>
<name>A0A448X7I3_9PLAT</name>
<dbReference type="Proteomes" id="UP000784294">
    <property type="component" value="Unassembled WGS sequence"/>
</dbReference>
<dbReference type="AlphaFoldDB" id="A0A448X7I3"/>
<protein>
    <submittedName>
        <fullName evidence="1">Uncharacterized protein</fullName>
    </submittedName>
</protein>
<dbReference type="EMBL" id="CAAALY010108354">
    <property type="protein sequence ID" value="VEL29995.1"/>
    <property type="molecule type" value="Genomic_DNA"/>
</dbReference>
<accession>A0A448X7I3</accession>